<keyword evidence="3" id="KW-1185">Reference proteome</keyword>
<reference evidence="2 3" key="1">
    <citation type="journal article" date="2016" name="Arch. Microbiol.">
        <title>Streptomyces zhihengii sp. nov., isolated from rhizospheric soil of Psammosilene tunicoides.</title>
        <authorList>
            <person name="Huang M.J."/>
            <person name="Fei J.J."/>
            <person name="Salam N."/>
            <person name="Kim C.J."/>
            <person name="Hozzein W.N."/>
            <person name="Xiao M."/>
            <person name="Huang H.Q."/>
            <person name="Li W.J."/>
        </authorList>
    </citation>
    <scope>NUCLEOTIDE SEQUENCE [LARGE SCALE GENOMIC DNA]</scope>
    <source>
        <strain evidence="2 3">YIM T102</strain>
    </source>
</reference>
<sequence>MHSSTGRTTVMVIVAALLVMGIMLGAVVQLPAPVSLVAGTAIGCWLIAFAVRERRAARRG</sequence>
<dbReference type="RefSeq" id="WP_205376771.1">
    <property type="nucleotide sequence ID" value="NZ_JAFEJA010000001.1"/>
</dbReference>
<protein>
    <submittedName>
        <fullName evidence="2">Uncharacterized protein</fullName>
    </submittedName>
</protein>
<accession>A0ABS2UP00</accession>
<organism evidence="2 3">
    <name type="scientific">Streptomyces zhihengii</name>
    <dbReference type="NCBI Taxonomy" id="1818004"/>
    <lineage>
        <taxon>Bacteria</taxon>
        <taxon>Bacillati</taxon>
        <taxon>Actinomycetota</taxon>
        <taxon>Actinomycetes</taxon>
        <taxon>Kitasatosporales</taxon>
        <taxon>Streptomycetaceae</taxon>
        <taxon>Streptomyces</taxon>
    </lineage>
</organism>
<dbReference type="EMBL" id="JAFEJA010000001">
    <property type="protein sequence ID" value="MBM9619217.1"/>
    <property type="molecule type" value="Genomic_DNA"/>
</dbReference>
<name>A0ABS2UP00_9ACTN</name>
<evidence type="ECO:0000313" key="2">
    <source>
        <dbReference type="EMBL" id="MBM9619217.1"/>
    </source>
</evidence>
<evidence type="ECO:0000256" key="1">
    <source>
        <dbReference type="SAM" id="Phobius"/>
    </source>
</evidence>
<dbReference type="Proteomes" id="UP000664109">
    <property type="component" value="Unassembled WGS sequence"/>
</dbReference>
<feature type="transmembrane region" description="Helical" evidence="1">
    <location>
        <begin position="9"/>
        <end position="28"/>
    </location>
</feature>
<keyword evidence="1" id="KW-0472">Membrane</keyword>
<gene>
    <name evidence="2" type="ORF">JE024_10855</name>
</gene>
<evidence type="ECO:0000313" key="3">
    <source>
        <dbReference type="Proteomes" id="UP000664109"/>
    </source>
</evidence>
<keyword evidence="1" id="KW-1133">Transmembrane helix</keyword>
<proteinExistence type="predicted"/>
<feature type="transmembrane region" description="Helical" evidence="1">
    <location>
        <begin position="34"/>
        <end position="51"/>
    </location>
</feature>
<keyword evidence="1" id="KW-0812">Transmembrane</keyword>
<comment type="caution">
    <text evidence="2">The sequence shown here is derived from an EMBL/GenBank/DDBJ whole genome shotgun (WGS) entry which is preliminary data.</text>
</comment>